<feature type="region of interest" description="Disordered" evidence="1">
    <location>
        <begin position="138"/>
        <end position="164"/>
    </location>
</feature>
<comment type="caution">
    <text evidence="2">The sequence shown here is derived from an EMBL/GenBank/DDBJ whole genome shotgun (WGS) entry which is preliminary data.</text>
</comment>
<dbReference type="Proteomes" id="UP000299102">
    <property type="component" value="Unassembled WGS sequence"/>
</dbReference>
<evidence type="ECO:0000313" key="3">
    <source>
        <dbReference type="Proteomes" id="UP000299102"/>
    </source>
</evidence>
<organism evidence="2 3">
    <name type="scientific">Eumeta variegata</name>
    <name type="common">Bagworm moth</name>
    <name type="synonym">Eumeta japonica</name>
    <dbReference type="NCBI Taxonomy" id="151549"/>
    <lineage>
        <taxon>Eukaryota</taxon>
        <taxon>Metazoa</taxon>
        <taxon>Ecdysozoa</taxon>
        <taxon>Arthropoda</taxon>
        <taxon>Hexapoda</taxon>
        <taxon>Insecta</taxon>
        <taxon>Pterygota</taxon>
        <taxon>Neoptera</taxon>
        <taxon>Endopterygota</taxon>
        <taxon>Lepidoptera</taxon>
        <taxon>Glossata</taxon>
        <taxon>Ditrysia</taxon>
        <taxon>Tineoidea</taxon>
        <taxon>Psychidae</taxon>
        <taxon>Oiketicinae</taxon>
        <taxon>Eumeta</taxon>
    </lineage>
</organism>
<reference evidence="2 3" key="1">
    <citation type="journal article" date="2019" name="Commun. Biol.">
        <title>The bagworm genome reveals a unique fibroin gene that provides high tensile strength.</title>
        <authorList>
            <person name="Kono N."/>
            <person name="Nakamura H."/>
            <person name="Ohtoshi R."/>
            <person name="Tomita M."/>
            <person name="Numata K."/>
            <person name="Arakawa K."/>
        </authorList>
    </citation>
    <scope>NUCLEOTIDE SEQUENCE [LARGE SCALE GENOMIC DNA]</scope>
</reference>
<evidence type="ECO:0000313" key="2">
    <source>
        <dbReference type="EMBL" id="GBP35742.1"/>
    </source>
</evidence>
<proteinExistence type="predicted"/>
<gene>
    <name evidence="2" type="ORF">EVAR_82677_1</name>
</gene>
<protein>
    <submittedName>
        <fullName evidence="2">Uncharacterized protein</fullName>
    </submittedName>
</protein>
<accession>A0A4C1VBS5</accession>
<feature type="region of interest" description="Disordered" evidence="1">
    <location>
        <begin position="40"/>
        <end position="59"/>
    </location>
</feature>
<name>A0A4C1VBS5_EUMVA</name>
<sequence length="164" mass="18626">MTYKVIASARYNNTAQRARCSSSNFRAITAARCRRAPLSAPDRRSGRVSGAYRPQDRRRRPLTVPSCACDGDFMGAPLELCRSELAANDVLHRYNAPQPSLLLPRFLILRHCDVFVTNFTAVEYRALYFERIGERKTGGWTGGQEKPMTSRRRTDEQTDEHKDG</sequence>
<keyword evidence="3" id="KW-1185">Reference proteome</keyword>
<feature type="compositionally biased region" description="Basic and acidic residues" evidence="1">
    <location>
        <begin position="152"/>
        <end position="164"/>
    </location>
</feature>
<evidence type="ECO:0000256" key="1">
    <source>
        <dbReference type="SAM" id="MobiDB-lite"/>
    </source>
</evidence>
<dbReference type="EMBL" id="BGZK01000308">
    <property type="protein sequence ID" value="GBP35742.1"/>
    <property type="molecule type" value="Genomic_DNA"/>
</dbReference>
<dbReference type="AlphaFoldDB" id="A0A4C1VBS5"/>